<dbReference type="InterPro" id="IPR036868">
    <property type="entry name" value="TusA-like_sf"/>
</dbReference>
<gene>
    <name evidence="2" type="ORF">COT61_04465</name>
</gene>
<dbReference type="InterPro" id="IPR001455">
    <property type="entry name" value="TusA-like"/>
</dbReference>
<dbReference type="SUPFAM" id="SSF64307">
    <property type="entry name" value="SirA-like"/>
    <property type="match status" value="1"/>
</dbReference>
<sequence>MDPEIIKLNLEGEICPYTLITAIKKSEEIEKDLRAGKKILEILVDHPPVVDNFPTEFQSRGYQVEVKKLGPAKWQVIIKK</sequence>
<dbReference type="Proteomes" id="UP000229080">
    <property type="component" value="Unassembled WGS sequence"/>
</dbReference>
<name>A0A2H0WWK7_9BACT</name>
<accession>A0A2H0WWK7</accession>
<dbReference type="Gene3D" id="3.30.110.40">
    <property type="entry name" value="TusA-like domain"/>
    <property type="match status" value="1"/>
</dbReference>
<dbReference type="EMBL" id="PEZF01000152">
    <property type="protein sequence ID" value="PIS16328.1"/>
    <property type="molecule type" value="Genomic_DNA"/>
</dbReference>
<reference evidence="3" key="1">
    <citation type="submission" date="2017-09" db="EMBL/GenBank/DDBJ databases">
        <title>Depth-based differentiation of microbial function through sediment-hosted aquifers and enrichment of novel symbionts in the deep terrestrial subsurface.</title>
        <authorList>
            <person name="Probst A.J."/>
            <person name="Ladd B."/>
            <person name="Jarett J.K."/>
            <person name="Geller-Mcgrath D.E."/>
            <person name="Sieber C.M.K."/>
            <person name="Emerson J.B."/>
            <person name="Anantharaman K."/>
            <person name="Thomas B.C."/>
            <person name="Malmstrom R."/>
            <person name="Stieglmeier M."/>
            <person name="Klingl A."/>
            <person name="Woyke T."/>
            <person name="Ryan C.M."/>
            <person name="Banfield J.F."/>
        </authorList>
    </citation>
    <scope>NUCLEOTIDE SEQUENCE [LARGE SCALE GENOMIC DNA]</scope>
</reference>
<evidence type="ECO:0000313" key="2">
    <source>
        <dbReference type="EMBL" id="PIS16328.1"/>
    </source>
</evidence>
<proteinExistence type="predicted"/>
<dbReference type="CDD" id="cd00291">
    <property type="entry name" value="SirA_YedF_YeeD"/>
    <property type="match status" value="1"/>
</dbReference>
<organism evidence="2 3">
    <name type="scientific">Candidatus Portnoybacteria bacterium CG09_land_8_20_14_0_10_44_13</name>
    <dbReference type="NCBI Taxonomy" id="1974811"/>
    <lineage>
        <taxon>Bacteria</taxon>
        <taxon>Candidatus Portnoyibacteriota</taxon>
    </lineage>
</organism>
<feature type="domain" description="UPF0033" evidence="1">
    <location>
        <begin position="6"/>
        <end position="80"/>
    </location>
</feature>
<evidence type="ECO:0000259" key="1">
    <source>
        <dbReference type="Pfam" id="PF01206"/>
    </source>
</evidence>
<dbReference type="Pfam" id="PF01206">
    <property type="entry name" value="TusA"/>
    <property type="match status" value="1"/>
</dbReference>
<protein>
    <recommendedName>
        <fullName evidence="1">UPF0033 domain-containing protein</fullName>
    </recommendedName>
</protein>
<comment type="caution">
    <text evidence="2">The sequence shown here is derived from an EMBL/GenBank/DDBJ whole genome shotgun (WGS) entry which is preliminary data.</text>
</comment>
<evidence type="ECO:0000313" key="3">
    <source>
        <dbReference type="Proteomes" id="UP000229080"/>
    </source>
</evidence>
<dbReference type="AlphaFoldDB" id="A0A2H0WWK7"/>